<proteinExistence type="predicted"/>
<evidence type="ECO:0000256" key="2">
    <source>
        <dbReference type="ARBA" id="ARBA00022990"/>
    </source>
</evidence>
<protein>
    <submittedName>
        <fullName evidence="4">Uncharacterized protein</fullName>
    </submittedName>
</protein>
<accession>A0A078MVQ5</accession>
<dbReference type="PANTHER" id="PTHR28623">
    <property type="entry name" value="PROTEIN FAM118B"/>
    <property type="match status" value="1"/>
</dbReference>
<name>A0A078MVQ5_9MICC</name>
<dbReference type="PANTHER" id="PTHR28623:SF2">
    <property type="entry name" value="PROTEIN FAM118A"/>
    <property type="match status" value="1"/>
</dbReference>
<reference evidence="4" key="1">
    <citation type="submission" date="2014-07" db="EMBL/GenBank/DDBJ databases">
        <authorList>
            <person name="Urmite Genomes Urmite Genomes"/>
        </authorList>
    </citation>
    <scope>NUCLEOTIDE SEQUENCE</scope>
    <source>
        <strain evidence="4">11W110_air</strain>
    </source>
</reference>
<dbReference type="Pfam" id="PF13289">
    <property type="entry name" value="SIR2_2"/>
    <property type="match status" value="1"/>
</dbReference>
<keyword evidence="2" id="KW-0007">Acetylation</keyword>
<keyword evidence="1" id="KW-0597">Phosphoprotein</keyword>
<organism evidence="4">
    <name type="scientific">Arthrobacter saudimassiliensis</name>
    <dbReference type="NCBI Taxonomy" id="1461584"/>
    <lineage>
        <taxon>Bacteria</taxon>
        <taxon>Bacillati</taxon>
        <taxon>Actinomycetota</taxon>
        <taxon>Actinomycetes</taxon>
        <taxon>Micrococcales</taxon>
        <taxon>Micrococcaceae</taxon>
        <taxon>Arthrobacter</taxon>
    </lineage>
</organism>
<evidence type="ECO:0000256" key="3">
    <source>
        <dbReference type="SAM" id="MobiDB-lite"/>
    </source>
</evidence>
<feature type="compositionally biased region" description="Basic and acidic residues" evidence="3">
    <location>
        <begin position="795"/>
        <end position="815"/>
    </location>
</feature>
<sequence>MTRQAPVPSHRHRARRIPEIGGPHKGSHLQCDHHHAHLDRRTDLSPRRDILTDYRQRLLNKLEHGQVVAVVGAGVSMAITGNAPTANWVGLIRHGINYAAPFTSMDRWSELKKSSLDSALQANNTQELVLTATSIASQLKNHPQRYTDWLREAIGELPVEHEDVAHALAALQIPILTTNYDTLLEKVLRLEAVSWKETEAMRELFNNSTSRTIGHMHGIWDDPSSVILSESDYARLTLTESAQFLQQSQYASKSFLFVGCGEGLADPNFTNMLKLHREMFPESRGDHFRLCLSSELPTIEANHLDDDIRVISYGESFEDLPAFLTDLATATSTTTRAPVRRIDGVAFAKAALLEEIADSNVTRRSKKDGTEDLDDFLIPPLLLPMSHEQFASMKSKQAETDSDTLDTLDPHEVATDETPDVIVVVGGEHSGVTTALQWLLATNTQDSDNRSPLYVDAQTCPSDARQPFIRKLSHAARASRLIDRLEDPLPPCAFALDNLVYRPTAFTSKILDDVADLEAPYKLVGCRPEDEPMIVKSLEERGLTIKTVHMGKLTKNEVTKFVSIIAPSTHVETTSEAVLEIAKREHLPRNPFTISLLISLVSELGQRDERYDSETVVLDEYTKLLLGMFSDRNDSRFTLSYQDKGTILSHLAKEYVASRRGSLRNSRVLEIIEDTFDALSWKEDPDKCLASFYKARVLRKDGDQVRFQQSSYLYLFAAKAALSDSDFKDSIFEEPLFFAPIIKHYAALKGDSVEAVTKIGKLLDEWDDYRAQGSIYGAIEVSTYSDDDLDDPDKLDEGRPAEQRDIDRKTGKEAEADLVPYDTSDDSDHAPFPLDDLEDLSGSALLGRRVDLASRVLRDSVSLANKELKADTLLKILHSWAVLIELLEIEGEFASVVSLIVENNEELHSLSDDKKSEIVERANLLLPSLYVMAGMNVCLTSRKLLITLENLMTDESFFDRDFAPIGAVLYALLLHEENWAAGLPRLLQAHGDKWIVSGFISLMAQITHRTEALAANDESLVKQFIIGAETRKRAFATDSQRKVYIASLNQRLDRARRLSRRERLVAGVSASSRLVEGTD</sequence>
<evidence type="ECO:0000256" key="1">
    <source>
        <dbReference type="ARBA" id="ARBA00022553"/>
    </source>
</evidence>
<evidence type="ECO:0000313" key="4">
    <source>
        <dbReference type="EMBL" id="CEA09507.1"/>
    </source>
</evidence>
<feature type="region of interest" description="Disordered" evidence="3">
    <location>
        <begin position="1"/>
        <end position="27"/>
    </location>
</feature>
<gene>
    <name evidence="4" type="ORF">BN1051_02877</name>
</gene>
<dbReference type="AlphaFoldDB" id="A0A078MVQ5"/>
<dbReference type="InterPro" id="IPR038916">
    <property type="entry name" value="FAM118"/>
</dbReference>
<feature type="region of interest" description="Disordered" evidence="3">
    <location>
        <begin position="787"/>
        <end position="832"/>
    </location>
</feature>
<dbReference type="EMBL" id="LN483072">
    <property type="protein sequence ID" value="CEA09507.1"/>
    <property type="molecule type" value="Genomic_DNA"/>
</dbReference>
<dbReference type="PATRIC" id="fig|1461584.3.peg.2853"/>